<organism evidence="3 4">
    <name type="scientific">Chrysophaeum taylorii</name>
    <dbReference type="NCBI Taxonomy" id="2483200"/>
    <lineage>
        <taxon>Eukaryota</taxon>
        <taxon>Sar</taxon>
        <taxon>Stramenopiles</taxon>
        <taxon>Ochrophyta</taxon>
        <taxon>Pelagophyceae</taxon>
        <taxon>Pelagomonadales</taxon>
        <taxon>Pelagomonadaceae</taxon>
        <taxon>Chrysophaeum</taxon>
    </lineage>
</organism>
<evidence type="ECO:0000313" key="3">
    <source>
        <dbReference type="EMBL" id="KAJ8599179.1"/>
    </source>
</evidence>
<dbReference type="EMBL" id="JAQMWT010000583">
    <property type="protein sequence ID" value="KAJ8599179.1"/>
    <property type="molecule type" value="Genomic_DNA"/>
</dbReference>
<reference evidence="3" key="1">
    <citation type="submission" date="2023-01" db="EMBL/GenBank/DDBJ databases">
        <title>Metagenome sequencing of chrysophaentin producing Chrysophaeum taylorii.</title>
        <authorList>
            <person name="Davison J."/>
            <person name="Bewley C."/>
        </authorList>
    </citation>
    <scope>NUCLEOTIDE SEQUENCE</scope>
    <source>
        <strain evidence="3">NIES-1699</strain>
    </source>
</reference>
<dbReference type="AlphaFoldDB" id="A0AAD7U8K3"/>
<sequence>MCGTGFVPVAQRLGVVVARRATVPDVDENEVRLGELIFSTRDPRMEVATAPELYGDEFCAFVNAKAEKSDDIEERVALKSLVDMITQTRKAIEEKLKEEELEAAAQEEMMSEMSSEVAPLPKATTTAEVLAAANNAVGGSRVEAVEPSAPVAVEAGLSGDALRTYDALLGRLLAADAAGALGTEVEASFEQCDYALLTLAASRRDRAEDPSPLARVIEAVNALSAERLESAAQRLQSVLRAGGPKEMMQKIVELSARGAIDTPMIELLEANRQQAEAAGPAGEQAADLMRRLADKCRQELDRRVGEKDPEKRLLRALLRCGDDLEARDRLLRRAFEPREEIELSFDGRKTEGGPDVEPPKFIAACSKLIAEFGNVDDGTGKPLADSIRALAEQAEAVAIELYGETNTPRDQQDRMWKEGTTSVFDLEAAEFAAESKGERMPWQNDQYDDMLPPGFDHETGVKRIGGS</sequence>
<keyword evidence="1" id="KW-0175">Coiled coil</keyword>
<dbReference type="Proteomes" id="UP001230188">
    <property type="component" value="Unassembled WGS sequence"/>
</dbReference>
<name>A0AAD7U8K3_9STRA</name>
<accession>A0AAD7U8K3</accession>
<proteinExistence type="predicted"/>
<evidence type="ECO:0000256" key="2">
    <source>
        <dbReference type="SAM" id="MobiDB-lite"/>
    </source>
</evidence>
<keyword evidence="4" id="KW-1185">Reference proteome</keyword>
<evidence type="ECO:0000256" key="1">
    <source>
        <dbReference type="SAM" id="Coils"/>
    </source>
</evidence>
<protein>
    <submittedName>
        <fullName evidence="3">Uncharacterized protein</fullName>
    </submittedName>
</protein>
<evidence type="ECO:0000313" key="4">
    <source>
        <dbReference type="Proteomes" id="UP001230188"/>
    </source>
</evidence>
<comment type="caution">
    <text evidence="3">The sequence shown here is derived from an EMBL/GenBank/DDBJ whole genome shotgun (WGS) entry which is preliminary data.</text>
</comment>
<feature type="region of interest" description="Disordered" evidence="2">
    <location>
        <begin position="434"/>
        <end position="467"/>
    </location>
</feature>
<gene>
    <name evidence="3" type="ORF">CTAYLR_010156</name>
</gene>
<feature type="coiled-coil region" evidence="1">
    <location>
        <begin position="82"/>
        <end position="116"/>
    </location>
</feature>